<evidence type="ECO:0000256" key="13">
    <source>
        <dbReference type="ARBA" id="ARBA00023136"/>
    </source>
</evidence>
<evidence type="ECO:0000256" key="11">
    <source>
        <dbReference type="ARBA" id="ARBA00022989"/>
    </source>
</evidence>
<accession>A0A9D1ABS8</accession>
<keyword evidence="8" id="KW-0547">Nucleotide-binding</keyword>
<dbReference type="AlphaFoldDB" id="A0A9D1ABS8"/>
<dbReference type="Gene3D" id="3.30.565.10">
    <property type="entry name" value="Histidine kinase-like ATPase, C-terminal domain"/>
    <property type="match status" value="1"/>
</dbReference>
<keyword evidence="7 15" id="KW-0812">Transmembrane</keyword>
<evidence type="ECO:0000256" key="1">
    <source>
        <dbReference type="ARBA" id="ARBA00000085"/>
    </source>
</evidence>
<dbReference type="Pfam" id="PF00672">
    <property type="entry name" value="HAMP"/>
    <property type="match status" value="1"/>
</dbReference>
<dbReference type="InterPro" id="IPR050640">
    <property type="entry name" value="Bact_2-comp_sensor_kinase"/>
</dbReference>
<keyword evidence="11 15" id="KW-1133">Transmembrane helix</keyword>
<keyword evidence="4" id="KW-1003">Cell membrane</keyword>
<dbReference type="Pfam" id="PF06580">
    <property type="entry name" value="His_kinase"/>
    <property type="match status" value="1"/>
</dbReference>
<dbReference type="InterPro" id="IPR010559">
    <property type="entry name" value="Sig_transdc_His_kin_internal"/>
</dbReference>
<name>A0A9D1ABS8_9FIRM</name>
<gene>
    <name evidence="17" type="ORF">IAB31_01115</name>
</gene>
<dbReference type="PANTHER" id="PTHR34220:SF11">
    <property type="entry name" value="SENSOR PROTEIN KINASE HPTS"/>
    <property type="match status" value="1"/>
</dbReference>
<evidence type="ECO:0000256" key="14">
    <source>
        <dbReference type="SAM" id="Coils"/>
    </source>
</evidence>
<evidence type="ECO:0000256" key="2">
    <source>
        <dbReference type="ARBA" id="ARBA00004651"/>
    </source>
</evidence>
<dbReference type="InterPro" id="IPR036890">
    <property type="entry name" value="HATPase_C_sf"/>
</dbReference>
<keyword evidence="12" id="KW-0902">Two-component regulatory system</keyword>
<evidence type="ECO:0000256" key="4">
    <source>
        <dbReference type="ARBA" id="ARBA00022475"/>
    </source>
</evidence>
<dbReference type="InterPro" id="IPR003594">
    <property type="entry name" value="HATPase_dom"/>
</dbReference>
<dbReference type="GO" id="GO:0000155">
    <property type="term" value="F:phosphorelay sensor kinase activity"/>
    <property type="evidence" value="ECO:0007669"/>
    <property type="project" value="InterPro"/>
</dbReference>
<evidence type="ECO:0000256" key="5">
    <source>
        <dbReference type="ARBA" id="ARBA00022553"/>
    </source>
</evidence>
<evidence type="ECO:0000313" key="18">
    <source>
        <dbReference type="Proteomes" id="UP000886757"/>
    </source>
</evidence>
<organism evidence="17 18">
    <name type="scientific">Candidatus Choladousia intestinavium</name>
    <dbReference type="NCBI Taxonomy" id="2840727"/>
    <lineage>
        <taxon>Bacteria</taxon>
        <taxon>Bacillati</taxon>
        <taxon>Bacillota</taxon>
        <taxon>Clostridia</taxon>
        <taxon>Lachnospirales</taxon>
        <taxon>Lachnospiraceae</taxon>
        <taxon>Lachnospiraceae incertae sedis</taxon>
        <taxon>Candidatus Choladousia</taxon>
    </lineage>
</organism>
<comment type="caution">
    <text evidence="17">The sequence shown here is derived from an EMBL/GenBank/DDBJ whole genome shotgun (WGS) entry which is preliminary data.</text>
</comment>
<dbReference type="SUPFAM" id="SSF158472">
    <property type="entry name" value="HAMP domain-like"/>
    <property type="match status" value="1"/>
</dbReference>
<keyword evidence="9 17" id="KW-0418">Kinase</keyword>
<dbReference type="Pfam" id="PF02518">
    <property type="entry name" value="HATPase_c"/>
    <property type="match status" value="1"/>
</dbReference>
<dbReference type="PRINTS" id="PR00344">
    <property type="entry name" value="BCTRLSENSOR"/>
</dbReference>
<dbReference type="InterPro" id="IPR003660">
    <property type="entry name" value="HAMP_dom"/>
</dbReference>
<evidence type="ECO:0000256" key="3">
    <source>
        <dbReference type="ARBA" id="ARBA00012438"/>
    </source>
</evidence>
<keyword evidence="14" id="KW-0175">Coiled coil</keyword>
<feature type="domain" description="HAMP" evidence="16">
    <location>
        <begin position="310"/>
        <end position="362"/>
    </location>
</feature>
<dbReference type="GO" id="GO:0005886">
    <property type="term" value="C:plasma membrane"/>
    <property type="evidence" value="ECO:0007669"/>
    <property type="project" value="UniProtKB-SubCell"/>
</dbReference>
<evidence type="ECO:0000259" key="16">
    <source>
        <dbReference type="PROSITE" id="PS50885"/>
    </source>
</evidence>
<dbReference type="PROSITE" id="PS50885">
    <property type="entry name" value="HAMP"/>
    <property type="match status" value="1"/>
</dbReference>
<comment type="catalytic activity">
    <reaction evidence="1">
        <text>ATP + protein L-histidine = ADP + protein N-phospho-L-histidine.</text>
        <dbReference type="EC" id="2.7.13.3"/>
    </reaction>
</comment>
<dbReference type="EMBL" id="DVGK01000017">
    <property type="protein sequence ID" value="HIR12504.1"/>
    <property type="molecule type" value="Genomic_DNA"/>
</dbReference>
<reference evidence="17" key="1">
    <citation type="submission" date="2020-10" db="EMBL/GenBank/DDBJ databases">
        <authorList>
            <person name="Gilroy R."/>
        </authorList>
    </citation>
    <scope>NUCLEOTIDE SEQUENCE</scope>
    <source>
        <strain evidence="17">ChiSjej4B22-8148</strain>
    </source>
</reference>
<dbReference type="EC" id="2.7.13.3" evidence="3"/>
<keyword evidence="6" id="KW-0808">Transferase</keyword>
<protein>
    <recommendedName>
        <fullName evidence="3">histidine kinase</fullName>
        <ecNumber evidence="3">2.7.13.3</ecNumber>
    </recommendedName>
</protein>
<dbReference type="SMART" id="SM00387">
    <property type="entry name" value="HATPase_c"/>
    <property type="match status" value="1"/>
</dbReference>
<evidence type="ECO:0000256" key="6">
    <source>
        <dbReference type="ARBA" id="ARBA00022679"/>
    </source>
</evidence>
<dbReference type="PANTHER" id="PTHR34220">
    <property type="entry name" value="SENSOR HISTIDINE KINASE YPDA"/>
    <property type="match status" value="1"/>
</dbReference>
<evidence type="ECO:0000313" key="17">
    <source>
        <dbReference type="EMBL" id="HIR12504.1"/>
    </source>
</evidence>
<evidence type="ECO:0000256" key="7">
    <source>
        <dbReference type="ARBA" id="ARBA00022692"/>
    </source>
</evidence>
<comment type="subcellular location">
    <subcellularLocation>
        <location evidence="2">Cell membrane</location>
        <topology evidence="2">Multi-pass membrane protein</topology>
    </subcellularLocation>
</comment>
<dbReference type="InterPro" id="IPR004358">
    <property type="entry name" value="Sig_transdc_His_kin-like_C"/>
</dbReference>
<reference evidence="17" key="2">
    <citation type="journal article" date="2021" name="PeerJ">
        <title>Extensive microbial diversity within the chicken gut microbiome revealed by metagenomics and culture.</title>
        <authorList>
            <person name="Gilroy R."/>
            <person name="Ravi A."/>
            <person name="Getino M."/>
            <person name="Pursley I."/>
            <person name="Horton D.L."/>
            <person name="Alikhan N.F."/>
            <person name="Baker D."/>
            <person name="Gharbi K."/>
            <person name="Hall N."/>
            <person name="Watson M."/>
            <person name="Adriaenssens E.M."/>
            <person name="Foster-Nyarko E."/>
            <person name="Jarju S."/>
            <person name="Secka A."/>
            <person name="Antonio M."/>
            <person name="Oren A."/>
            <person name="Chaudhuri R.R."/>
            <person name="La Ragione R."/>
            <person name="Hildebrand F."/>
            <person name="Pallen M.J."/>
        </authorList>
    </citation>
    <scope>NUCLEOTIDE SEQUENCE</scope>
    <source>
        <strain evidence="17">ChiSjej4B22-8148</strain>
    </source>
</reference>
<proteinExistence type="predicted"/>
<evidence type="ECO:0000256" key="15">
    <source>
        <dbReference type="SAM" id="Phobius"/>
    </source>
</evidence>
<evidence type="ECO:0000256" key="10">
    <source>
        <dbReference type="ARBA" id="ARBA00022840"/>
    </source>
</evidence>
<dbReference type="GO" id="GO:0005524">
    <property type="term" value="F:ATP binding"/>
    <property type="evidence" value="ECO:0007669"/>
    <property type="project" value="UniProtKB-KW"/>
</dbReference>
<keyword evidence="5" id="KW-0597">Phosphoprotein</keyword>
<feature type="transmembrane region" description="Helical" evidence="15">
    <location>
        <begin position="289"/>
        <end position="309"/>
    </location>
</feature>
<evidence type="ECO:0000256" key="9">
    <source>
        <dbReference type="ARBA" id="ARBA00022777"/>
    </source>
</evidence>
<dbReference type="CDD" id="cd18773">
    <property type="entry name" value="PDC1_HK_sensor"/>
    <property type="match status" value="1"/>
</dbReference>
<feature type="coiled-coil region" evidence="14">
    <location>
        <begin position="350"/>
        <end position="384"/>
    </location>
</feature>
<dbReference type="Proteomes" id="UP000886757">
    <property type="component" value="Unassembled WGS sequence"/>
</dbReference>
<dbReference type="CDD" id="cd06225">
    <property type="entry name" value="HAMP"/>
    <property type="match status" value="1"/>
</dbReference>
<keyword evidence="13 15" id="KW-0472">Membrane</keyword>
<dbReference type="SUPFAM" id="SSF55874">
    <property type="entry name" value="ATPase domain of HSP90 chaperone/DNA topoisomerase II/histidine kinase"/>
    <property type="match status" value="1"/>
</dbReference>
<dbReference type="Gene3D" id="6.10.340.10">
    <property type="match status" value="1"/>
</dbReference>
<evidence type="ECO:0000256" key="12">
    <source>
        <dbReference type="ARBA" id="ARBA00023012"/>
    </source>
</evidence>
<sequence>MCAFALASIIPILFVQIFGFQLNRRNMTQKIDELMVNNLTQIAERVNLNIQVYTNLIYQIYRDEQVIENVLALTDEENSRKAVAYNLITDRLKQYNNSEAGIRCLAVVCPDGTSVVYDFQNDSSLDTIWHSYKDLRQIPPYREAVDAPRMVLTDTMTFQGDKNEGHFFHISKRLFDFDHLDRGSIGTVVMTIDERILNTICNNSGDLLEQSLNFILNEDRQIITYPDPDFSGMKMNPELKVEDFVQVSGYLRDQKIAINQYEDPVTGWIFCNAYDTEYMLRDLSRTQQALILVTLAVLLFTTLLIVYTVRTMDASVRSVVSGMQQVQKGNLDVVVPVQSFDEIGIISDNFNSMTVKVKELIHQVEQAKEQQKNAEIRALEAQINPHFLYNTLDSINWMAIEKEEYEISRMLRNLGVILRYSINKSNQKATIWEMEDWLKKYVSLHQMRLNDAFVCEIHVDERLYPRKVHKLLLQPFIENAILHGFKEMEGGGILHVDFSLAESGKEFTVLIEDNGKGMPPEMVRSFNDKEEAIRDDGRSIGLHNAFSRMHMYYGEAASWNVSSIQGRGTVITLRLPLLEEGEDENTDRRG</sequence>
<keyword evidence="10" id="KW-0067">ATP-binding</keyword>
<evidence type="ECO:0000256" key="8">
    <source>
        <dbReference type="ARBA" id="ARBA00022741"/>
    </source>
</evidence>
<dbReference type="SMART" id="SM00304">
    <property type="entry name" value="HAMP"/>
    <property type="match status" value="1"/>
</dbReference>